<dbReference type="SUPFAM" id="SSF57667">
    <property type="entry name" value="beta-beta-alpha zinc fingers"/>
    <property type="match status" value="6"/>
</dbReference>
<dbReference type="Gene3D" id="3.30.160.60">
    <property type="entry name" value="Classic Zinc Finger"/>
    <property type="match status" value="6"/>
</dbReference>
<evidence type="ECO:0000256" key="1">
    <source>
        <dbReference type="ARBA" id="ARBA00004123"/>
    </source>
</evidence>
<feature type="compositionally biased region" description="Acidic residues" evidence="9">
    <location>
        <begin position="1248"/>
        <end position="1272"/>
    </location>
</feature>
<dbReference type="Proteomes" id="UP000801492">
    <property type="component" value="Unassembled WGS sequence"/>
</dbReference>
<comment type="subcellular location">
    <subcellularLocation>
        <location evidence="1">Nucleus</location>
    </subcellularLocation>
</comment>
<feature type="domain" description="C2H2-type" evidence="10">
    <location>
        <begin position="606"/>
        <end position="634"/>
    </location>
</feature>
<feature type="compositionally biased region" description="Basic and acidic residues" evidence="9">
    <location>
        <begin position="1629"/>
        <end position="1649"/>
    </location>
</feature>
<feature type="binding site" evidence="8">
    <location>
        <position position="59"/>
    </location>
    <ligand>
        <name>Zn(2+)</name>
        <dbReference type="ChEBI" id="CHEBI:29105"/>
    </ligand>
</feature>
<evidence type="ECO:0000256" key="5">
    <source>
        <dbReference type="ARBA" id="ARBA00022833"/>
    </source>
</evidence>
<dbReference type="GO" id="GO:0005634">
    <property type="term" value="C:nucleus"/>
    <property type="evidence" value="ECO:0007669"/>
    <property type="project" value="UniProtKB-SubCell"/>
</dbReference>
<feature type="compositionally biased region" description="Acidic residues" evidence="9">
    <location>
        <begin position="1412"/>
        <end position="1425"/>
    </location>
</feature>
<feature type="binding site" evidence="8">
    <location>
        <position position="8"/>
    </location>
    <ligand>
        <name>Zn(2+)</name>
        <dbReference type="ChEBI" id="CHEBI:29105"/>
    </ligand>
</feature>
<evidence type="ECO:0000256" key="9">
    <source>
        <dbReference type="SAM" id="MobiDB-lite"/>
    </source>
</evidence>
<feature type="binding site" evidence="8">
    <location>
        <position position="62"/>
    </location>
    <ligand>
        <name>Zn(2+)</name>
        <dbReference type="ChEBI" id="CHEBI:29105"/>
    </ligand>
</feature>
<dbReference type="EMBL" id="VTPC01000900">
    <property type="protein sequence ID" value="KAF2903921.1"/>
    <property type="molecule type" value="Genomic_DNA"/>
</dbReference>
<feature type="domain" description="C2H2-type" evidence="10">
    <location>
        <begin position="279"/>
        <end position="306"/>
    </location>
</feature>
<keyword evidence="2 8" id="KW-0479">Metal-binding</keyword>
<evidence type="ECO:0000259" key="10">
    <source>
        <dbReference type="PROSITE" id="PS50157"/>
    </source>
</evidence>
<feature type="compositionally biased region" description="Basic and acidic residues" evidence="9">
    <location>
        <begin position="769"/>
        <end position="778"/>
    </location>
</feature>
<evidence type="ECO:0000259" key="11">
    <source>
        <dbReference type="PROSITE" id="PS51915"/>
    </source>
</evidence>
<feature type="domain" description="C2H2-type" evidence="10">
    <location>
        <begin position="500"/>
        <end position="523"/>
    </location>
</feature>
<feature type="region of interest" description="Disordered" evidence="9">
    <location>
        <begin position="1392"/>
        <end position="1558"/>
    </location>
</feature>
<organism evidence="12 13">
    <name type="scientific">Ignelater luminosus</name>
    <name type="common">Cucubano</name>
    <name type="synonym">Pyrophorus luminosus</name>
    <dbReference type="NCBI Taxonomy" id="2038154"/>
    <lineage>
        <taxon>Eukaryota</taxon>
        <taxon>Metazoa</taxon>
        <taxon>Ecdysozoa</taxon>
        <taxon>Arthropoda</taxon>
        <taxon>Hexapoda</taxon>
        <taxon>Insecta</taxon>
        <taxon>Pterygota</taxon>
        <taxon>Neoptera</taxon>
        <taxon>Endopterygota</taxon>
        <taxon>Coleoptera</taxon>
        <taxon>Polyphaga</taxon>
        <taxon>Elateriformia</taxon>
        <taxon>Elateroidea</taxon>
        <taxon>Elateridae</taxon>
        <taxon>Agrypninae</taxon>
        <taxon>Pyrophorini</taxon>
        <taxon>Ignelater</taxon>
    </lineage>
</organism>
<keyword evidence="6" id="KW-0539">Nucleus</keyword>
<feature type="domain" description="C2H2-type" evidence="10">
    <location>
        <begin position="1376"/>
        <end position="1404"/>
    </location>
</feature>
<feature type="compositionally biased region" description="Basic residues" evidence="9">
    <location>
        <begin position="1392"/>
        <end position="1406"/>
    </location>
</feature>
<feature type="compositionally biased region" description="Acidic residues" evidence="9">
    <location>
        <begin position="925"/>
        <end position="939"/>
    </location>
</feature>
<dbReference type="PROSITE" id="PS50157">
    <property type="entry name" value="ZINC_FINGER_C2H2_2"/>
    <property type="match status" value="10"/>
</dbReference>
<dbReference type="GO" id="GO:0043565">
    <property type="term" value="F:sequence-specific DNA binding"/>
    <property type="evidence" value="ECO:0007669"/>
    <property type="project" value="TreeGrafter"/>
</dbReference>
<feature type="compositionally biased region" description="Polar residues" evidence="9">
    <location>
        <begin position="1456"/>
        <end position="1466"/>
    </location>
</feature>
<feature type="domain" description="C2H2-type" evidence="10">
    <location>
        <begin position="866"/>
        <end position="893"/>
    </location>
</feature>
<keyword evidence="3" id="KW-0677">Repeat</keyword>
<feature type="domain" description="C2H2-type" evidence="10">
    <location>
        <begin position="564"/>
        <end position="586"/>
    </location>
</feature>
<feature type="region of interest" description="Disordered" evidence="9">
    <location>
        <begin position="1024"/>
        <end position="1064"/>
    </location>
</feature>
<proteinExistence type="predicted"/>
<evidence type="ECO:0000256" key="2">
    <source>
        <dbReference type="ARBA" id="ARBA00022723"/>
    </source>
</evidence>
<feature type="compositionally biased region" description="Polar residues" evidence="9">
    <location>
        <begin position="1477"/>
        <end position="1507"/>
    </location>
</feature>
<dbReference type="FunFam" id="3.30.160.60:FF:000145">
    <property type="entry name" value="Zinc finger protein 574"/>
    <property type="match status" value="1"/>
</dbReference>
<feature type="domain" description="C2H2-type" evidence="10">
    <location>
        <begin position="672"/>
        <end position="695"/>
    </location>
</feature>
<feature type="domain" description="ZAD" evidence="11">
    <location>
        <begin position="6"/>
        <end position="86"/>
    </location>
</feature>
<evidence type="ECO:0000256" key="4">
    <source>
        <dbReference type="ARBA" id="ARBA00022771"/>
    </source>
</evidence>
<feature type="region of interest" description="Disordered" evidence="9">
    <location>
        <begin position="1603"/>
        <end position="1649"/>
    </location>
</feature>
<accession>A0A8K0DIH0</accession>
<dbReference type="PANTHER" id="PTHR24408:SF58">
    <property type="entry name" value="TRANSCRIPTION FACTOR (TFIIIA), PUTATIVE (AFU_ORTHOLOGUE AFUA_1G05150)-RELATED"/>
    <property type="match status" value="1"/>
</dbReference>
<dbReference type="InterPro" id="IPR013087">
    <property type="entry name" value="Znf_C2H2_type"/>
</dbReference>
<feature type="domain" description="C2H2-type" evidence="10">
    <location>
        <begin position="307"/>
        <end position="335"/>
    </location>
</feature>
<dbReference type="InterPro" id="IPR036236">
    <property type="entry name" value="Znf_C2H2_sf"/>
</dbReference>
<keyword evidence="4 7" id="KW-0863">Zinc-finger</keyword>
<evidence type="ECO:0000256" key="3">
    <source>
        <dbReference type="ARBA" id="ARBA00022737"/>
    </source>
</evidence>
<dbReference type="SMART" id="SM00868">
    <property type="entry name" value="zf-AD"/>
    <property type="match status" value="1"/>
</dbReference>
<feature type="region of interest" description="Disordered" evidence="9">
    <location>
        <begin position="909"/>
        <end position="949"/>
    </location>
</feature>
<dbReference type="PROSITE" id="PS51915">
    <property type="entry name" value="ZAD"/>
    <property type="match status" value="1"/>
</dbReference>
<dbReference type="GO" id="GO:0000981">
    <property type="term" value="F:DNA-binding transcription factor activity, RNA polymerase II-specific"/>
    <property type="evidence" value="ECO:0007669"/>
    <property type="project" value="TreeGrafter"/>
</dbReference>
<evidence type="ECO:0000313" key="13">
    <source>
        <dbReference type="Proteomes" id="UP000801492"/>
    </source>
</evidence>
<feature type="region of interest" description="Disordered" evidence="9">
    <location>
        <begin position="740"/>
        <end position="778"/>
    </location>
</feature>
<evidence type="ECO:0000313" key="12">
    <source>
        <dbReference type="EMBL" id="KAF2903921.1"/>
    </source>
</evidence>
<gene>
    <name evidence="12" type="ORF">ILUMI_02248</name>
</gene>
<evidence type="ECO:0000256" key="7">
    <source>
        <dbReference type="PROSITE-ProRule" id="PRU00042"/>
    </source>
</evidence>
<dbReference type="PANTHER" id="PTHR24408">
    <property type="entry name" value="ZINC FINGER PROTEIN"/>
    <property type="match status" value="1"/>
</dbReference>
<keyword evidence="13" id="KW-1185">Reference proteome</keyword>
<dbReference type="Pfam" id="PF07776">
    <property type="entry name" value="zf-AD"/>
    <property type="match status" value="1"/>
</dbReference>
<feature type="domain" description="C2H2-type" evidence="10">
    <location>
        <begin position="1114"/>
        <end position="1141"/>
    </location>
</feature>
<protein>
    <submittedName>
        <fullName evidence="12">Uncharacterized protein</fullName>
    </submittedName>
</protein>
<dbReference type="OrthoDB" id="6738241at2759"/>
<reference evidence="12" key="1">
    <citation type="submission" date="2019-08" db="EMBL/GenBank/DDBJ databases">
        <title>The genome of the North American firefly Photinus pyralis.</title>
        <authorList>
            <consortium name="Photinus pyralis genome working group"/>
            <person name="Fallon T.R."/>
            <person name="Sander Lower S.E."/>
            <person name="Weng J.-K."/>
        </authorList>
    </citation>
    <scope>NUCLEOTIDE SEQUENCE</scope>
    <source>
        <strain evidence="12">TRF0915ILg1</strain>
        <tissue evidence="12">Whole body</tissue>
    </source>
</reference>
<dbReference type="Pfam" id="PF00096">
    <property type="entry name" value="zf-C2H2"/>
    <property type="match status" value="4"/>
</dbReference>
<sequence>MYHTPRMCRTCLQMSRGDFKFVSLDSVDPLWNSNSPNLKEQLISIVPEMKIEDSGAYICTSCFIALRTAYEFKMMCQATEEKFQSHNYKYRRPFGVGPGSTQFHVALNDISDEPPTIANFRCQNLNYLQADTSIDITEHHLYDASKITRQQLSTNIINNVTQKLPEIDMEVIIPERSDENRSNGTKKLDSLELRKKYNIGSEISILKNENKNDTMMKKPFSLMMFLRENSISPDALNCNVRLRVLTSNYVRFSTKGRYSLSELKQSAIRYYFDKLEQYLTCRFCTKSFSTRIGLQMHEEMHAPTKQFTCSHCDVQFLLKESLKRHLYEYHNVTPPIPPAVRIKTELKLPESIVGKVKVEEVDSIKISDQTTLIILKPEQNHTRCEKKNSSELIERSHQVSIKPRFTEQKIRNSTKSLQEIRKRSKFNCNAFSEQLSNSIKEHITKSKTADRVIVKQEFITPLKTSTPIRKMPTPEIEDLKAISRSIIVNKGSRFGYVDYYKCLICNKVCRNKMQLTKHQNFLHIPSVSSKYWPSVISNIRMKRKTNRNYCLRLRTRQPDYITPFRCNICDKRFSEENFLNLHMYCHIPVVFAPETLSLAEDGPEIFTCYLCNKGFPRERYLKLHNLQVHLCKTTTCKTCRREFKSEFWFNRHRCQSVVETPVLPFVDKEAPLTCKLCNRTFAKSRFMKSHCRRMHPAIPLKDLIKFKESKNSENVKIGDLDLDDPMKLYTIAGSLASKGSKAEASSDVERPSDDSSNDSLDNTEEQEVDERNTDGKTEIDSNLMKINIKSETLVRNPLAIHARRKSIQRSMPKIQCDFCGDYIEENRYDNHIYEHNKIRFKKIPRKLEISEENTSLEDLEKNKVVLKCPICAKTFQRQFYLTSHINRHIKEEPNLSSSLENRLENCVNETSQMEEADKSENYTNENEEDEEDEEGEEGEGGEREEKPYEINLRIANTSDVYKCCEKTFKLKAHFFRHYKMRHGAYKLPNPTSNKLARIKKEYNEEQDEDNKSRYFTRRGLPKHYAETNDEENNQITKEPPTVNSNKRKSEDLNDSENEEIKKPKMEMDADYEFVKRKRIKSESEATMLCNKKQMRSSSPSNDLDSLSSKLSFKYQCLVCDKRFKQKCQLRDHSNVHTGAKPYICEFCIPPRGFTQTSSLYVHFRRVHTAIVKNCVWEVYSKNGACLICSEIFEKHAFMFQHVKEQYMEKAFKCHVCMKECNMVCHYKIHGINPEEMRLILMQANKSDGEEETEEDVDEDEEEENYETENEATDMQLEETCDSEMDSLGDYDKSEEVTDHLKCIDCDRTFTNKQQLRFHKKSLAHIQQVQSMKKQINSENENDNTVDPSEDLDAIADIKNNVKAIMKKINNMKYKKHKCPVCDMSFVKKIQLRKHKRKMHRAIHKRNARTEADEFNPDDEMSGPEETDSKSPERELNIDENQEQSNEPFEITRDHPTSSPNEMLTTDINDEEKEQSTEQENMIVSSESQNDPTKEATNNQSENNTTLSDDAIMDTENVSEDRSDDKTCSLNETSVKDTAEEELPESFEDEQSFTLSLESESLNNSYETLPTVSETNCADTTSIIAKEDDDLISNKEQLLEDAVVEDQINESVSEDVDMSSDSKTVDGQCDNDKLETTDSDINTKENYDDPTKVNHLNVSVKSPVEVRNNEILETIVSNDCSKSPSEEDGNRSPLVNSISNTEHQKHTPDSENNFGETESNLNVNMEIEKQTLKMPSSSSSEIQDSTCDSSSKVCICSSSASSDSGLDNITNVPPNPSNCYVENSKKENLLLDISKSDFNCTIEPVNEEKELVLEKSMSKIESLETLHVKDM</sequence>
<feature type="region of interest" description="Disordered" evidence="9">
    <location>
        <begin position="1245"/>
        <end position="1272"/>
    </location>
</feature>
<feature type="compositionally biased region" description="Acidic residues" evidence="9">
    <location>
        <begin position="1538"/>
        <end position="1550"/>
    </location>
</feature>
<feature type="region of interest" description="Disordered" evidence="9">
    <location>
        <begin position="1676"/>
        <end position="1716"/>
    </location>
</feature>
<feature type="compositionally biased region" description="Polar residues" evidence="9">
    <location>
        <begin position="1033"/>
        <end position="1044"/>
    </location>
</feature>
<keyword evidence="5 8" id="KW-0862">Zinc</keyword>
<evidence type="ECO:0000256" key="8">
    <source>
        <dbReference type="PROSITE-ProRule" id="PRU01263"/>
    </source>
</evidence>
<feature type="binding site" evidence="8">
    <location>
        <position position="11"/>
    </location>
    <ligand>
        <name>Zn(2+)</name>
        <dbReference type="ChEBI" id="CHEBI:29105"/>
    </ligand>
</feature>
<comment type="caution">
    <text evidence="12">The sequence shown here is derived from an EMBL/GenBank/DDBJ whole genome shotgun (WGS) entry which is preliminary data.</text>
</comment>
<name>A0A8K0DIH0_IGNLU</name>
<dbReference type="GO" id="GO:0008270">
    <property type="term" value="F:zinc ion binding"/>
    <property type="evidence" value="ECO:0007669"/>
    <property type="project" value="UniProtKB-UniRule"/>
</dbReference>
<feature type="compositionally biased region" description="Acidic residues" evidence="9">
    <location>
        <begin position="1603"/>
        <end position="1617"/>
    </location>
</feature>
<dbReference type="InterPro" id="IPR012934">
    <property type="entry name" value="Znf_AD"/>
</dbReference>
<feature type="compositionally biased region" description="Basic and acidic residues" evidence="9">
    <location>
        <begin position="1426"/>
        <end position="1436"/>
    </location>
</feature>
<evidence type="ECO:0000256" key="6">
    <source>
        <dbReference type="ARBA" id="ARBA00023242"/>
    </source>
</evidence>
<dbReference type="SMART" id="SM00355">
    <property type="entry name" value="ZnF_C2H2"/>
    <property type="match status" value="13"/>
</dbReference>
<feature type="domain" description="C2H2-type" evidence="10">
    <location>
        <begin position="1300"/>
        <end position="1329"/>
    </location>
</feature>
<dbReference type="PROSITE" id="PS00028">
    <property type="entry name" value="ZINC_FINGER_C2H2_1"/>
    <property type="match status" value="10"/>
</dbReference>